<feature type="region of interest" description="Disordered" evidence="1">
    <location>
        <begin position="365"/>
        <end position="416"/>
    </location>
</feature>
<feature type="region of interest" description="Disordered" evidence="1">
    <location>
        <begin position="272"/>
        <end position="307"/>
    </location>
</feature>
<feature type="compositionally biased region" description="Pro residues" evidence="1">
    <location>
        <begin position="275"/>
        <end position="285"/>
    </location>
</feature>
<evidence type="ECO:0000256" key="1">
    <source>
        <dbReference type="SAM" id="MobiDB-lite"/>
    </source>
</evidence>
<dbReference type="EMBL" id="KI966371">
    <property type="protein sequence ID" value="EWC48751.1"/>
    <property type="molecule type" value="Genomic_DNA"/>
</dbReference>
<feature type="region of interest" description="Disordered" evidence="1">
    <location>
        <begin position="325"/>
        <end position="349"/>
    </location>
</feature>
<feature type="compositionally biased region" description="Basic and acidic residues" evidence="1">
    <location>
        <begin position="404"/>
        <end position="416"/>
    </location>
</feature>
<keyword evidence="4" id="KW-1185">Reference proteome</keyword>
<accession>W7HX40</accession>
<organism evidence="3 4">
    <name type="scientific">Drechslerella stenobrocha 248</name>
    <dbReference type="NCBI Taxonomy" id="1043628"/>
    <lineage>
        <taxon>Eukaryota</taxon>
        <taxon>Fungi</taxon>
        <taxon>Dikarya</taxon>
        <taxon>Ascomycota</taxon>
        <taxon>Pezizomycotina</taxon>
        <taxon>Orbiliomycetes</taxon>
        <taxon>Orbiliales</taxon>
        <taxon>Orbiliaceae</taxon>
        <taxon>Drechslerella</taxon>
    </lineage>
</organism>
<evidence type="ECO:0000313" key="4">
    <source>
        <dbReference type="Proteomes" id="UP000024837"/>
    </source>
</evidence>
<reference evidence="3 4" key="1">
    <citation type="submission" date="2013-05" db="EMBL/GenBank/DDBJ databases">
        <title>Drechslerella stenobrocha genome reveals carnivorous origination and mechanical trapping mechanism of predatory fungi.</title>
        <authorList>
            <person name="Liu X."/>
            <person name="Zhang W."/>
            <person name="Liu K."/>
        </authorList>
    </citation>
    <scope>NUCLEOTIDE SEQUENCE [LARGE SCALE GENOMIC DNA]</scope>
    <source>
        <strain evidence="3 4">248</strain>
    </source>
</reference>
<sequence length="416" mass="44363">MRPRQRRLSNLLEHNIHNHDNNIRIDHHVVGAPQQQRDSLHHRNDQQLFNPITFPGEGLDEVIDTSVDLQTTLVLSAFTPPAVTTTQTVTITPSAVLAKRTASEPVLPRAAIPKRSDGINYTTLTVYVTTFFTTSTTATLSDSAVAQTVTSTISSVATRNQTHYETPTGFTTSTIVITSTSVSYAYGTVDALTKVDYQTVTAAAPGGTETDGSVLTVVPAANGGARKVSPGGIAGIVLSVVLAVILSIIAGYIIRRKRKAADGDEKHDAVWAPPLALPAPSPPPERTVAPADAARPQSAASRKSAELPESPMSYLFFTGLTDEVMGSSSKNQHGPAARHTRRGSRNSVVTVSPVPEEDEYSARMFDPQTWDTIEPPSRRGSADASKWGRGYGGRGGYHGISHRAANDKPAEGERGA</sequence>
<protein>
    <submittedName>
        <fullName evidence="3">Uncharacterized protein</fullName>
    </submittedName>
</protein>
<evidence type="ECO:0000313" key="3">
    <source>
        <dbReference type="EMBL" id="EWC48751.1"/>
    </source>
</evidence>
<keyword evidence="2" id="KW-0472">Membrane</keyword>
<feature type="compositionally biased region" description="Gly residues" evidence="1">
    <location>
        <begin position="389"/>
        <end position="398"/>
    </location>
</feature>
<keyword evidence="2" id="KW-1133">Transmembrane helix</keyword>
<keyword evidence="2" id="KW-0812">Transmembrane</keyword>
<gene>
    <name evidence="3" type="ORF">DRE_00056</name>
</gene>
<evidence type="ECO:0000256" key="2">
    <source>
        <dbReference type="SAM" id="Phobius"/>
    </source>
</evidence>
<proteinExistence type="predicted"/>
<feature type="compositionally biased region" description="Low complexity" evidence="1">
    <location>
        <begin position="289"/>
        <end position="302"/>
    </location>
</feature>
<dbReference type="Proteomes" id="UP000024837">
    <property type="component" value="Unassembled WGS sequence"/>
</dbReference>
<feature type="transmembrane region" description="Helical" evidence="2">
    <location>
        <begin position="232"/>
        <end position="254"/>
    </location>
</feature>
<name>W7HX40_9PEZI</name>
<dbReference type="AlphaFoldDB" id="W7HX40"/>
<dbReference type="OrthoDB" id="5425029at2759"/>
<dbReference type="HOGENOM" id="CLU_660612_0_0_1"/>